<proteinExistence type="predicted"/>
<feature type="region of interest" description="Disordered" evidence="1">
    <location>
        <begin position="1"/>
        <end position="22"/>
    </location>
</feature>
<comment type="caution">
    <text evidence="2">The sequence shown here is derived from an EMBL/GenBank/DDBJ whole genome shotgun (WGS) entry which is preliminary data.</text>
</comment>
<dbReference type="InterPro" id="IPR014054">
    <property type="entry name" value="Phage_regulatory_Rha"/>
</dbReference>
<keyword evidence="3" id="KW-1185">Reference proteome</keyword>
<dbReference type="RefSeq" id="WP_169486606.1">
    <property type="nucleotide sequence ID" value="NZ_JABBGJ010000017.1"/>
</dbReference>
<evidence type="ECO:0000256" key="1">
    <source>
        <dbReference type="SAM" id="MobiDB-lite"/>
    </source>
</evidence>
<gene>
    <name evidence="2" type="ORF">HHL24_17020</name>
</gene>
<reference evidence="2 3" key="1">
    <citation type="submission" date="2020-04" db="EMBL/GenBank/DDBJ databases">
        <title>Paraburkholderia sp. RP-4-7 isolated from soil.</title>
        <authorList>
            <person name="Dahal R.H."/>
        </authorList>
    </citation>
    <scope>NUCLEOTIDE SEQUENCE [LARGE SCALE GENOMIC DNA]</scope>
    <source>
        <strain evidence="2 3">RP-4-7</strain>
    </source>
</reference>
<dbReference type="AlphaFoldDB" id="A0A848IBG1"/>
<evidence type="ECO:0000313" key="2">
    <source>
        <dbReference type="EMBL" id="NML99631.1"/>
    </source>
</evidence>
<evidence type="ECO:0000313" key="3">
    <source>
        <dbReference type="Proteomes" id="UP000544134"/>
    </source>
</evidence>
<dbReference type="Proteomes" id="UP000544134">
    <property type="component" value="Unassembled WGS sequence"/>
</dbReference>
<protein>
    <recommendedName>
        <fullName evidence="4">Rha family transcriptional regulator</fullName>
    </recommendedName>
</protein>
<accession>A0A848IBG1</accession>
<name>A0A848IBG1_9BURK</name>
<sequence>MPTTTQKQKGRDSGKYATPTTTANDTALALRESRGESRVDSRIIAAHLGVQHESSMRSITDYADDFKALGILRFEIGEIQGRGQPERFVLLSEDQCYLLLAYSRNTDRVRALKLKLVLAFREARERRALTDAAYLPGYHALHDEVMALAQLAHDRGSVAGDDVFHCNANKLVNKAAGIGAGMRDKLTDSQQLMVINLQAVIRNTIHAAISGGADHKTAYQQAKDAAMSFAATAGRLLGGVQ</sequence>
<organism evidence="2 3">
    <name type="scientific">Paraburkholderia polaris</name>
    <dbReference type="NCBI Taxonomy" id="2728848"/>
    <lineage>
        <taxon>Bacteria</taxon>
        <taxon>Pseudomonadati</taxon>
        <taxon>Pseudomonadota</taxon>
        <taxon>Betaproteobacteria</taxon>
        <taxon>Burkholderiales</taxon>
        <taxon>Burkholderiaceae</taxon>
        <taxon>Paraburkholderia</taxon>
    </lineage>
</organism>
<dbReference type="Pfam" id="PF09669">
    <property type="entry name" value="Phage_pRha"/>
    <property type="match status" value="1"/>
</dbReference>
<dbReference type="EMBL" id="JABBGJ010000017">
    <property type="protein sequence ID" value="NML99631.1"/>
    <property type="molecule type" value="Genomic_DNA"/>
</dbReference>
<evidence type="ECO:0008006" key="4">
    <source>
        <dbReference type="Google" id="ProtNLM"/>
    </source>
</evidence>